<proteinExistence type="predicted"/>
<feature type="region of interest" description="Disordered" evidence="1">
    <location>
        <begin position="334"/>
        <end position="368"/>
    </location>
</feature>
<keyword evidence="3" id="KW-1185">Reference proteome</keyword>
<accession>A0A2G9TZK4</accession>
<protein>
    <submittedName>
        <fullName evidence="2">Uncharacterized protein</fullName>
    </submittedName>
</protein>
<dbReference type="OrthoDB" id="5804295at2759"/>
<evidence type="ECO:0000256" key="1">
    <source>
        <dbReference type="SAM" id="MobiDB-lite"/>
    </source>
</evidence>
<evidence type="ECO:0000313" key="2">
    <source>
        <dbReference type="EMBL" id="PIO63413.1"/>
    </source>
</evidence>
<evidence type="ECO:0000313" key="3">
    <source>
        <dbReference type="Proteomes" id="UP000230423"/>
    </source>
</evidence>
<organism evidence="2 3">
    <name type="scientific">Teladorsagia circumcincta</name>
    <name type="common">Brown stomach worm</name>
    <name type="synonym">Ostertagia circumcincta</name>
    <dbReference type="NCBI Taxonomy" id="45464"/>
    <lineage>
        <taxon>Eukaryota</taxon>
        <taxon>Metazoa</taxon>
        <taxon>Ecdysozoa</taxon>
        <taxon>Nematoda</taxon>
        <taxon>Chromadorea</taxon>
        <taxon>Rhabditida</taxon>
        <taxon>Rhabditina</taxon>
        <taxon>Rhabditomorpha</taxon>
        <taxon>Strongyloidea</taxon>
        <taxon>Trichostrongylidae</taxon>
        <taxon>Teladorsagia</taxon>
    </lineage>
</organism>
<dbReference type="AlphaFoldDB" id="A0A2G9TZK4"/>
<dbReference type="Proteomes" id="UP000230423">
    <property type="component" value="Unassembled WGS sequence"/>
</dbReference>
<gene>
    <name evidence="2" type="ORF">TELCIR_14987</name>
</gene>
<feature type="compositionally biased region" description="Basic and acidic residues" evidence="1">
    <location>
        <begin position="334"/>
        <end position="350"/>
    </location>
</feature>
<name>A0A2G9TZK4_TELCI</name>
<sequence length="368" mass="40938">MPILIQFERPTFESERQSRFQNAVLQLISDLCCPSLWSAERDLEFSDCEGCPPVDPIEESPTDGVFVEQNKKEAKGVLVEQNDATVTALELVEETDCDRQSSSTLEAVVFSLCTFVNTPDQKIAAVRQALETLSKATSTAIEEQNEPFLEVIRGCIRRVGVRPLFDRMDKLFGSEDVVACLLAIASILDSLVGEQVTVLYKILDYSPAEHSMASIIIKIDEMAEADASSKCLVKILDKFFDSLGSCSMPDEVGNNTEEIKVPVMYGKSEAVAKAYRIPVVEVVEGFREVYKRVKASSSVLVNRQKTIGTRMGTEVAKLIDANKGKEQAVRKLLRKELGIREPAPPRESPRKRPLSVQKETHDVKHKKV</sequence>
<dbReference type="EMBL" id="KZ350936">
    <property type="protein sequence ID" value="PIO63413.1"/>
    <property type="molecule type" value="Genomic_DNA"/>
</dbReference>
<reference evidence="2 3" key="1">
    <citation type="submission" date="2015-09" db="EMBL/GenBank/DDBJ databases">
        <title>Draft genome of the parasitic nematode Teladorsagia circumcincta isolate WARC Sus (inbred).</title>
        <authorList>
            <person name="Mitreva M."/>
        </authorList>
    </citation>
    <scope>NUCLEOTIDE SEQUENCE [LARGE SCALE GENOMIC DNA]</scope>
    <source>
        <strain evidence="2 3">S</strain>
    </source>
</reference>